<accession>A0A3N1HHV1</accession>
<dbReference type="PANTHER" id="PTHR35526:SF3">
    <property type="entry name" value="ANTI-SIGMA-F FACTOR RSBW"/>
    <property type="match status" value="1"/>
</dbReference>
<evidence type="ECO:0000313" key="5">
    <source>
        <dbReference type="Proteomes" id="UP000268727"/>
    </source>
</evidence>
<dbReference type="InterPro" id="IPR003594">
    <property type="entry name" value="HATPase_dom"/>
</dbReference>
<sequence length="314" mass="33988">MTITHLPPLGDFVHPAVFYASDEEYLALLVPFVTEGLEQGHPVAASVPDGRLRLLRDALGDAADDVLLLDMEVEGRNPGRIIPAVLRRFADRHPDRHVRIIGEPIWAGRTHVEYPACAQHEALINLAFAGRDVTIACPYDTSSLDEHVVADALATHPLVWEATRRYDSAHYAPDAVVDRYNQSFDTAPDAATFEVAGTSGARDARRFATGQAVRLGLPAERVADLVLITTELVVNALRHTGGGCELSIWQDGTHLVCTVRDGGHLTDPLAGRRPAAPDQEGGRGLLVVNQLADLVRTHTSPHGTTTHAFLRVTG</sequence>
<protein>
    <submittedName>
        <fullName evidence="4">Anti-sigma regulatory factor (Ser/Thr protein kinase)</fullName>
    </submittedName>
</protein>
<dbReference type="CDD" id="cd16936">
    <property type="entry name" value="HATPase_RsbW-like"/>
    <property type="match status" value="1"/>
</dbReference>
<organism evidence="4 5">
    <name type="scientific">Saccharothrix texasensis</name>
    <dbReference type="NCBI Taxonomy" id="103734"/>
    <lineage>
        <taxon>Bacteria</taxon>
        <taxon>Bacillati</taxon>
        <taxon>Actinomycetota</taxon>
        <taxon>Actinomycetes</taxon>
        <taxon>Pseudonocardiales</taxon>
        <taxon>Pseudonocardiaceae</taxon>
        <taxon>Saccharothrix</taxon>
    </lineage>
</organism>
<evidence type="ECO:0000256" key="1">
    <source>
        <dbReference type="ARBA" id="ARBA00022527"/>
    </source>
</evidence>
<dbReference type="SUPFAM" id="SSF55874">
    <property type="entry name" value="ATPase domain of HSP90 chaperone/DNA topoisomerase II/histidine kinase"/>
    <property type="match status" value="1"/>
</dbReference>
<dbReference type="Pfam" id="PF13581">
    <property type="entry name" value="HATPase_c_2"/>
    <property type="match status" value="1"/>
</dbReference>
<dbReference type="RefSeq" id="WP_123747071.1">
    <property type="nucleotide sequence ID" value="NZ_RJKM01000001.1"/>
</dbReference>
<keyword evidence="1" id="KW-0418">Kinase</keyword>
<comment type="caution">
    <text evidence="4">The sequence shown here is derived from an EMBL/GenBank/DDBJ whole genome shotgun (WGS) entry which is preliminary data.</text>
</comment>
<dbReference type="Proteomes" id="UP000268727">
    <property type="component" value="Unassembled WGS sequence"/>
</dbReference>
<dbReference type="GO" id="GO:0004674">
    <property type="term" value="F:protein serine/threonine kinase activity"/>
    <property type="evidence" value="ECO:0007669"/>
    <property type="project" value="UniProtKB-KW"/>
</dbReference>
<name>A0A3N1HHV1_9PSEU</name>
<dbReference type="EMBL" id="RJKM01000001">
    <property type="protein sequence ID" value="ROP42065.1"/>
    <property type="molecule type" value="Genomic_DNA"/>
</dbReference>
<dbReference type="AlphaFoldDB" id="A0A3N1HHV1"/>
<keyword evidence="1" id="KW-0723">Serine/threonine-protein kinase</keyword>
<reference evidence="4 5" key="1">
    <citation type="submission" date="2018-11" db="EMBL/GenBank/DDBJ databases">
        <title>Sequencing the genomes of 1000 actinobacteria strains.</title>
        <authorList>
            <person name="Klenk H.-P."/>
        </authorList>
    </citation>
    <scope>NUCLEOTIDE SEQUENCE [LARGE SCALE GENOMIC DNA]</scope>
    <source>
        <strain evidence="4 5">DSM 44231</strain>
    </source>
</reference>
<feature type="domain" description="MEDS" evidence="3">
    <location>
        <begin position="14"/>
        <end position="157"/>
    </location>
</feature>
<keyword evidence="1" id="KW-0808">Transferase</keyword>
<evidence type="ECO:0000313" key="4">
    <source>
        <dbReference type="EMBL" id="ROP42065.1"/>
    </source>
</evidence>
<dbReference type="OrthoDB" id="4088450at2"/>
<dbReference type="InterPro" id="IPR050267">
    <property type="entry name" value="Anti-sigma-factor_SerPK"/>
</dbReference>
<keyword evidence="5" id="KW-1185">Reference proteome</keyword>
<gene>
    <name evidence="4" type="ORF">EDD40_7558</name>
</gene>
<dbReference type="InterPro" id="IPR047718">
    <property type="entry name" value="RsbA-like_anti_sig"/>
</dbReference>
<proteinExistence type="predicted"/>
<dbReference type="PANTHER" id="PTHR35526">
    <property type="entry name" value="ANTI-SIGMA-F FACTOR RSBW-RELATED"/>
    <property type="match status" value="1"/>
</dbReference>
<dbReference type="InterPro" id="IPR025847">
    <property type="entry name" value="MEDS_domain"/>
</dbReference>
<evidence type="ECO:0000259" key="2">
    <source>
        <dbReference type="Pfam" id="PF13581"/>
    </source>
</evidence>
<dbReference type="NCBIfam" id="NF041045">
    <property type="entry name" value="RsbA_anti_sig"/>
    <property type="match status" value="1"/>
</dbReference>
<dbReference type="InterPro" id="IPR036890">
    <property type="entry name" value="HATPase_C_sf"/>
</dbReference>
<feature type="domain" description="Histidine kinase/HSP90-like ATPase" evidence="2">
    <location>
        <begin position="202"/>
        <end position="306"/>
    </location>
</feature>
<dbReference type="Gene3D" id="3.30.565.10">
    <property type="entry name" value="Histidine kinase-like ATPase, C-terminal domain"/>
    <property type="match status" value="1"/>
</dbReference>
<evidence type="ECO:0000259" key="3">
    <source>
        <dbReference type="Pfam" id="PF14417"/>
    </source>
</evidence>
<dbReference type="Pfam" id="PF14417">
    <property type="entry name" value="MEDS"/>
    <property type="match status" value="1"/>
</dbReference>